<evidence type="ECO:0000313" key="1">
    <source>
        <dbReference type="EMBL" id="MBA2883105.1"/>
    </source>
</evidence>
<gene>
    <name evidence="1" type="ORF">HNR65_003462</name>
</gene>
<sequence length="147" mass="15942">MAYPPSVKTLIPHRDRMQLIDEIVDITFEKAVTQTVVSEKWPLFRQGSVDSLVIIEIVAQTAAALFSWKTATCEGGSGTGSGLLAEIKNADFYAGRIPFHTLLTTIVKPLYGVDNYTVLEGTVQTKARTLGHVEIGVLGADPFCCPC</sequence>
<dbReference type="AlphaFoldDB" id="A0A7W0CCA4"/>
<keyword evidence="2" id="KW-1185">Reference proteome</keyword>
<accession>A0A7W0CCA4</accession>
<dbReference type="InterPro" id="IPR029069">
    <property type="entry name" value="HotDog_dom_sf"/>
</dbReference>
<organism evidence="1 2">
    <name type="scientific">Desulfosalsimonas propionicica</name>
    <dbReference type="NCBI Taxonomy" id="332175"/>
    <lineage>
        <taxon>Bacteria</taxon>
        <taxon>Pseudomonadati</taxon>
        <taxon>Thermodesulfobacteriota</taxon>
        <taxon>Desulfobacteria</taxon>
        <taxon>Desulfobacterales</taxon>
        <taxon>Desulfosalsimonadaceae</taxon>
        <taxon>Desulfosalsimonas</taxon>
    </lineage>
</organism>
<dbReference type="Pfam" id="PF22817">
    <property type="entry name" value="ApeP-like"/>
    <property type="match status" value="1"/>
</dbReference>
<evidence type="ECO:0000313" key="2">
    <source>
        <dbReference type="Proteomes" id="UP000525298"/>
    </source>
</evidence>
<dbReference type="RefSeq" id="WP_181552715.1">
    <property type="nucleotide sequence ID" value="NZ_JACDUS010000016.1"/>
</dbReference>
<comment type="caution">
    <text evidence="1">The sequence shown here is derived from an EMBL/GenBank/DDBJ whole genome shotgun (WGS) entry which is preliminary data.</text>
</comment>
<dbReference type="Proteomes" id="UP000525298">
    <property type="component" value="Unassembled WGS sequence"/>
</dbReference>
<name>A0A7W0CCA4_9BACT</name>
<reference evidence="1 2" key="1">
    <citation type="submission" date="2020-07" db="EMBL/GenBank/DDBJ databases">
        <title>Genomic Encyclopedia of Type Strains, Phase IV (KMG-IV): sequencing the most valuable type-strain genomes for metagenomic binning, comparative biology and taxonomic classification.</title>
        <authorList>
            <person name="Goeker M."/>
        </authorList>
    </citation>
    <scope>NUCLEOTIDE SEQUENCE [LARGE SCALE GENOMIC DNA]</scope>
    <source>
        <strain evidence="1 2">DSM 17721</strain>
    </source>
</reference>
<dbReference type="InterPro" id="IPR016776">
    <property type="entry name" value="ApeP-like_dehydratase"/>
</dbReference>
<dbReference type="EMBL" id="JACDUS010000016">
    <property type="protein sequence ID" value="MBA2883105.1"/>
    <property type="molecule type" value="Genomic_DNA"/>
</dbReference>
<dbReference type="SUPFAM" id="SSF54637">
    <property type="entry name" value="Thioesterase/thiol ester dehydrase-isomerase"/>
    <property type="match status" value="1"/>
</dbReference>
<dbReference type="Gene3D" id="3.10.129.10">
    <property type="entry name" value="Hotdog Thioesterase"/>
    <property type="match status" value="1"/>
</dbReference>
<proteinExistence type="predicted"/>
<protein>
    <submittedName>
        <fullName evidence="1">Putative hotdog family 3-hydroxylacyl-ACP dehydratase</fullName>
    </submittedName>
</protein>